<reference evidence="2 3" key="1">
    <citation type="submission" date="2018-10" db="EMBL/GenBank/DDBJ databases">
        <title>Genomic Encyclopedia of Type Strains, Phase IV (KMG-IV): sequencing the most valuable type-strain genomes for metagenomic binning, comparative biology and taxonomic classification.</title>
        <authorList>
            <person name="Goeker M."/>
        </authorList>
    </citation>
    <scope>NUCLEOTIDE SEQUENCE [LARGE SCALE GENOMIC DNA]</scope>
    <source>
        <strain evidence="2 3">DSM 23841</strain>
    </source>
</reference>
<dbReference type="RefSeq" id="WP_121458662.1">
    <property type="nucleotide sequence ID" value="NZ_RBXP01000016.1"/>
</dbReference>
<evidence type="ECO:0000313" key="2">
    <source>
        <dbReference type="EMBL" id="RKT51131.1"/>
    </source>
</evidence>
<evidence type="ECO:0000256" key="1">
    <source>
        <dbReference type="SAM" id="Phobius"/>
    </source>
</evidence>
<feature type="transmembrane region" description="Helical" evidence="1">
    <location>
        <begin position="55"/>
        <end position="80"/>
    </location>
</feature>
<feature type="transmembrane region" description="Helical" evidence="1">
    <location>
        <begin position="92"/>
        <end position="111"/>
    </location>
</feature>
<keyword evidence="3" id="KW-1185">Reference proteome</keyword>
<dbReference type="Gene3D" id="1.25.40.10">
    <property type="entry name" value="Tetratricopeptide repeat domain"/>
    <property type="match status" value="1"/>
</dbReference>
<dbReference type="AlphaFoldDB" id="A0A495VNZ7"/>
<dbReference type="EMBL" id="RBXP01000016">
    <property type="protein sequence ID" value="RKT51131.1"/>
    <property type="molecule type" value="Genomic_DNA"/>
</dbReference>
<gene>
    <name evidence="2" type="ORF">DFR40_2343</name>
</gene>
<keyword evidence="1" id="KW-0472">Membrane</keyword>
<protein>
    <recommendedName>
        <fullName evidence="4">Tetratricopeptide repeat protein</fullName>
    </recommendedName>
</protein>
<accession>A0A495VNZ7</accession>
<dbReference type="OrthoDB" id="7796036at2"/>
<organism evidence="2 3">
    <name type="scientific">Azonexus fungiphilus</name>
    <dbReference type="NCBI Taxonomy" id="146940"/>
    <lineage>
        <taxon>Bacteria</taxon>
        <taxon>Pseudomonadati</taxon>
        <taxon>Pseudomonadota</taxon>
        <taxon>Betaproteobacteria</taxon>
        <taxon>Rhodocyclales</taxon>
        <taxon>Azonexaceae</taxon>
        <taxon>Azonexus</taxon>
    </lineage>
</organism>
<proteinExistence type="predicted"/>
<comment type="caution">
    <text evidence="2">The sequence shown here is derived from an EMBL/GenBank/DDBJ whole genome shotgun (WGS) entry which is preliminary data.</text>
</comment>
<keyword evidence="1" id="KW-1133">Transmembrane helix</keyword>
<evidence type="ECO:0008006" key="4">
    <source>
        <dbReference type="Google" id="ProtNLM"/>
    </source>
</evidence>
<name>A0A495VNZ7_9RHOO</name>
<keyword evidence="1" id="KW-0812">Transmembrane</keyword>
<dbReference type="Proteomes" id="UP000270626">
    <property type="component" value="Unassembled WGS sequence"/>
</dbReference>
<dbReference type="InterPro" id="IPR011990">
    <property type="entry name" value="TPR-like_helical_dom_sf"/>
</dbReference>
<evidence type="ECO:0000313" key="3">
    <source>
        <dbReference type="Proteomes" id="UP000270626"/>
    </source>
</evidence>
<sequence length="773" mass="83523">MIRVEVADDWREQPPPTRFAALDASGWLLSLPEEDAARCFAGELSQIPNARLLSIWGTTLAVLALLLPLGLFAILGNGIYDLLLEDAPTPRLYLVVGGSLLAYVVLAAIAAGSRRMSLLSQELGDMVDGFRDMTHRFHLRPARIMRQARAWGRLNGLARTPLVSVWNPGLPSPENSAEVFWDILLPLFEAQLADGSRLRLHVRADEAAAVRAALQGRPRLQLEAPPARRRGGNAQAPASALAAGERRLVQMLRVASFPLQRIMACPLTDATGPACFSENAFLRLVRSFAGEAEQDGVHRFLARCRNDYGYLEMDADQIELLRLPDDLAAATLADARNLAARARQLLISDPRRFLHDGDPCALLCTVNALAVLHDRADDDPRLQQNLKQQLKMLIGETLASLDRGEHYPMFAHLARQEFGAGPEAGQLARLLPRVIDDAGASRPLAGEVLALTRFNAFDTETLGRLARLLEVGGFYAAASAVWGKLASIDPLFAGIRLARLHERQGDAAAGLAAIGDLLASEHLEQRPGIRVAALLEGAWLCYSAQPPDALDQGRAWLAAAAGELARCPGEPEAYWRLHNYRALYLDAAGRYPEAIAEHRQALAIPGIQLKWYSGSLTNLAYVSRKAALAGLGARDEAARRLAEALEYASLAVDLKRRIADLDELPVALHNLALAHLCRALLDLPGADVDAAADACGEGLAILARTGSHKKRFALCLEATLAAGLRGEDWAARLAEARAARPSAREQAVLARSEAAADIPAALGRAVLALEILD</sequence>